<dbReference type="Gene3D" id="2.160.10.10">
    <property type="entry name" value="Hexapeptide repeat proteins"/>
    <property type="match status" value="1"/>
</dbReference>
<dbReference type="InterPro" id="IPR050484">
    <property type="entry name" value="Transf_Hexapept/Carb_Anhydrase"/>
</dbReference>
<gene>
    <name evidence="1" type="ORF">JT362_05200</name>
</gene>
<dbReference type="EMBL" id="JAFFZE010000006">
    <property type="protein sequence ID" value="MCT2582517.1"/>
    <property type="molecule type" value="Genomic_DNA"/>
</dbReference>
<sequence length="173" mass="17853">MPLYSFEGKRPNIHPDAWIAPTATLVGDVTVEADASVWYGVVLRADFGAIVVRAGANVQDNSVVHVGEGTCEIGPDATVGHLCVIHHCVIGAEALVGNGSTVLDGAVVGARALVAAGSTVSPGTEVPPETVAFGSPARRFAPLTGPAKQWVDGNPAIYRDLARRHRDGTAPVD</sequence>
<name>A0ABT2J3S8_9PSEU</name>
<dbReference type="Pfam" id="PF00132">
    <property type="entry name" value="Hexapep"/>
    <property type="match status" value="1"/>
</dbReference>
<dbReference type="InterPro" id="IPR001451">
    <property type="entry name" value="Hexapep"/>
</dbReference>
<organism evidence="1 2">
    <name type="scientific">Actinophytocola gossypii</name>
    <dbReference type="NCBI Taxonomy" id="2812003"/>
    <lineage>
        <taxon>Bacteria</taxon>
        <taxon>Bacillati</taxon>
        <taxon>Actinomycetota</taxon>
        <taxon>Actinomycetes</taxon>
        <taxon>Pseudonocardiales</taxon>
        <taxon>Pseudonocardiaceae</taxon>
    </lineage>
</organism>
<dbReference type="Proteomes" id="UP001156441">
    <property type="component" value="Unassembled WGS sequence"/>
</dbReference>
<comment type="caution">
    <text evidence="1">The sequence shown here is derived from an EMBL/GenBank/DDBJ whole genome shotgun (WGS) entry which is preliminary data.</text>
</comment>
<proteinExistence type="predicted"/>
<dbReference type="InterPro" id="IPR011004">
    <property type="entry name" value="Trimer_LpxA-like_sf"/>
</dbReference>
<keyword evidence="2" id="KW-1185">Reference proteome</keyword>
<reference evidence="1 2" key="1">
    <citation type="submission" date="2021-02" db="EMBL/GenBank/DDBJ databases">
        <title>Actinophytocola xerophila sp. nov., isolated from soil of cotton cropping field.</title>
        <authorList>
            <person name="Huang R."/>
            <person name="Chen X."/>
            <person name="Ge X."/>
            <person name="Liu W."/>
        </authorList>
    </citation>
    <scope>NUCLEOTIDE SEQUENCE [LARGE SCALE GENOMIC DNA]</scope>
    <source>
        <strain evidence="1 2">S1-96</strain>
    </source>
</reference>
<evidence type="ECO:0000313" key="2">
    <source>
        <dbReference type="Proteomes" id="UP001156441"/>
    </source>
</evidence>
<dbReference type="PANTHER" id="PTHR13061:SF29">
    <property type="entry name" value="GAMMA CARBONIC ANHYDRASE-LIKE 1, MITOCHONDRIAL-RELATED"/>
    <property type="match status" value="1"/>
</dbReference>
<dbReference type="InterPro" id="IPR047324">
    <property type="entry name" value="LbH_gamma_CA-like"/>
</dbReference>
<evidence type="ECO:0000313" key="1">
    <source>
        <dbReference type="EMBL" id="MCT2582517.1"/>
    </source>
</evidence>
<dbReference type="CDD" id="cd04645">
    <property type="entry name" value="LbH_gamma_CA_like"/>
    <property type="match status" value="1"/>
</dbReference>
<dbReference type="PANTHER" id="PTHR13061">
    <property type="entry name" value="DYNACTIN SUBUNIT P25"/>
    <property type="match status" value="1"/>
</dbReference>
<dbReference type="RefSeq" id="WP_260189863.1">
    <property type="nucleotide sequence ID" value="NZ_JAFFZE010000006.1"/>
</dbReference>
<accession>A0ABT2J3S8</accession>
<dbReference type="SUPFAM" id="SSF51161">
    <property type="entry name" value="Trimeric LpxA-like enzymes"/>
    <property type="match status" value="1"/>
</dbReference>
<protein>
    <submittedName>
        <fullName evidence="1">Gamma carbonic anhydrase family protein</fullName>
    </submittedName>
</protein>